<dbReference type="NCBIfam" id="TIGR00097">
    <property type="entry name" value="HMP-P_kinase"/>
    <property type="match status" value="1"/>
</dbReference>
<feature type="domain" description="Thiamine phosphate synthase/TenI" evidence="19">
    <location>
        <begin position="317"/>
        <end position="491"/>
    </location>
</feature>
<dbReference type="PANTHER" id="PTHR20858">
    <property type="entry name" value="PHOSPHOMETHYLPYRIMIDINE KINASE"/>
    <property type="match status" value="1"/>
</dbReference>
<keyword evidence="8" id="KW-0547">Nucleotide-binding</keyword>
<sequence length="515" mass="54767">MVRRGEKTLDESESIELLTAVDFSDADRQYPTALTIAGSDSGGGAGLQADMKTMEAHQVFSTTVVVGLTAQNTLGVDAAQPASVDMIDGQFAAVMADFDVRAAKTGALFDAERVKAVARNIREYQIQHLILDPVMVAKGGAALLDEAGVQALKSELLPLAELITPNIPEAELLAGMAIRNLEDMKQAAVKIQALGVQNVMVKGGHLSDTAVLDYIALGDEHFVLEGIKVPGKRKHGTGDTLSAAITSQLAKGMSLKKAILMGHRYMNQIIGHPLYIGHGHGPLNHGLWTDPNVFRKQLPKDAWACQFVVGLANVGESEQALVDIVRDACAAGITLVQYREKGGAEKTFDERLRIGKQLRDICWAYDVLFFIDDDVDLAIALNADGVHVGQSDSDVAEIAQRAPQLLIGLSVLNLAEEQESQKVQQYLSYIGVGPVFATTTKKDAKAPIGLKGLAAVKQASDLPVVAIGGVGESNAKAIRAAGADGLAAISAFTKSRNLVETVAEFTGKDIKENEE</sequence>
<feature type="binding site" evidence="18">
    <location>
        <begin position="489"/>
        <end position="490"/>
    </location>
    <ligand>
        <name>2-[(2R,5Z)-2-carboxy-4-methylthiazol-5(2H)-ylidene]ethyl phosphate</name>
        <dbReference type="ChEBI" id="CHEBI:62899"/>
    </ligand>
</feature>
<dbReference type="GO" id="GO:0004789">
    <property type="term" value="F:thiamine-phosphate diphosphorylase activity"/>
    <property type="evidence" value="ECO:0007669"/>
    <property type="project" value="UniProtKB-UniRule"/>
</dbReference>
<dbReference type="FunFam" id="3.20.20.70:FF:000096">
    <property type="entry name" value="Thiamine-phosphate synthase"/>
    <property type="match status" value="1"/>
</dbReference>
<evidence type="ECO:0000259" key="20">
    <source>
        <dbReference type="Pfam" id="PF08543"/>
    </source>
</evidence>
<evidence type="ECO:0000256" key="2">
    <source>
        <dbReference type="ARBA" id="ARBA00000565"/>
    </source>
</evidence>
<evidence type="ECO:0000256" key="6">
    <source>
        <dbReference type="ARBA" id="ARBA00022679"/>
    </source>
</evidence>
<dbReference type="AlphaFoldDB" id="A0A1I1ELS5"/>
<feature type="binding site" evidence="18">
    <location>
        <position position="410"/>
    </location>
    <ligand>
        <name>4-amino-2-methyl-5-(diphosphooxymethyl)pyrimidine</name>
        <dbReference type="ChEBI" id="CHEBI:57841"/>
    </ligand>
</feature>
<evidence type="ECO:0000256" key="10">
    <source>
        <dbReference type="ARBA" id="ARBA00022840"/>
    </source>
</evidence>
<keyword evidence="10" id="KW-0067">ATP-binding</keyword>
<feature type="binding site" evidence="18">
    <location>
        <position position="441"/>
    </location>
    <ligand>
        <name>4-amino-2-methyl-5-(diphosphooxymethyl)pyrimidine</name>
        <dbReference type="ChEBI" id="CHEBI:57841"/>
    </ligand>
</feature>
<dbReference type="PANTHER" id="PTHR20858:SF17">
    <property type="entry name" value="HYDROXYMETHYLPYRIMIDINE_PHOSPHOMETHYLPYRIMIDINE KINASE THI20-RELATED"/>
    <property type="match status" value="1"/>
</dbReference>
<feature type="binding site" evidence="18">
    <location>
        <position position="469"/>
    </location>
    <ligand>
        <name>2-[(2R,5Z)-2-carboxy-4-methylthiazol-5(2H)-ylidene]ethyl phosphate</name>
        <dbReference type="ChEBI" id="CHEBI:62899"/>
    </ligand>
</feature>
<evidence type="ECO:0000259" key="19">
    <source>
        <dbReference type="Pfam" id="PF02581"/>
    </source>
</evidence>
<dbReference type="SUPFAM" id="SSF51391">
    <property type="entry name" value="Thiamin phosphate synthase"/>
    <property type="match status" value="1"/>
</dbReference>
<dbReference type="InterPro" id="IPR004399">
    <property type="entry name" value="HMP/HMP-P_kinase_dom"/>
</dbReference>
<keyword evidence="7 18" id="KW-0479">Metal-binding</keyword>
<dbReference type="GO" id="GO:0000287">
    <property type="term" value="F:magnesium ion binding"/>
    <property type="evidence" value="ECO:0007669"/>
    <property type="project" value="UniProtKB-UniRule"/>
</dbReference>
<feature type="binding site" evidence="18">
    <location>
        <begin position="337"/>
        <end position="341"/>
    </location>
    <ligand>
        <name>4-amino-2-methyl-5-(diphosphooxymethyl)pyrimidine</name>
        <dbReference type="ChEBI" id="CHEBI:57841"/>
    </ligand>
</feature>
<evidence type="ECO:0000256" key="5">
    <source>
        <dbReference type="ARBA" id="ARBA00009879"/>
    </source>
</evidence>
<evidence type="ECO:0000256" key="12">
    <source>
        <dbReference type="ARBA" id="ARBA00022977"/>
    </source>
</evidence>
<dbReference type="GO" id="GO:0005524">
    <property type="term" value="F:ATP binding"/>
    <property type="evidence" value="ECO:0007669"/>
    <property type="project" value="UniProtKB-KW"/>
</dbReference>
<dbReference type="HAMAP" id="MF_00097">
    <property type="entry name" value="TMP_synthase"/>
    <property type="match status" value="1"/>
</dbReference>
<dbReference type="EMBL" id="FOLI01000001">
    <property type="protein sequence ID" value="SFB87592.1"/>
    <property type="molecule type" value="Genomic_DNA"/>
</dbReference>
<keyword evidence="12 18" id="KW-0784">Thiamine biosynthesis</keyword>
<dbReference type="OrthoDB" id="9810880at2"/>
<comment type="catalytic activity">
    <reaction evidence="1">
        <text>4-amino-5-hydroxymethyl-2-methylpyrimidine + ATP = 4-amino-2-methyl-5-(phosphooxymethyl)pyrimidine + ADP + H(+)</text>
        <dbReference type="Rhea" id="RHEA:23096"/>
        <dbReference type="ChEBI" id="CHEBI:15378"/>
        <dbReference type="ChEBI" id="CHEBI:16892"/>
        <dbReference type="ChEBI" id="CHEBI:30616"/>
        <dbReference type="ChEBI" id="CHEBI:58354"/>
        <dbReference type="ChEBI" id="CHEBI:456216"/>
        <dbReference type="EC" id="2.7.1.49"/>
    </reaction>
</comment>
<comment type="catalytic activity">
    <reaction evidence="16 18">
        <text>2-(2-carboxy-4-methylthiazol-5-yl)ethyl phosphate + 4-amino-2-methyl-5-(diphosphooxymethyl)pyrimidine + 2 H(+) = thiamine phosphate + CO2 + diphosphate</text>
        <dbReference type="Rhea" id="RHEA:47848"/>
        <dbReference type="ChEBI" id="CHEBI:15378"/>
        <dbReference type="ChEBI" id="CHEBI:16526"/>
        <dbReference type="ChEBI" id="CHEBI:33019"/>
        <dbReference type="ChEBI" id="CHEBI:37575"/>
        <dbReference type="ChEBI" id="CHEBI:57841"/>
        <dbReference type="ChEBI" id="CHEBI:62890"/>
        <dbReference type="EC" id="2.5.1.3"/>
    </reaction>
</comment>
<accession>A0A1I1ELS5</accession>
<dbReference type="SUPFAM" id="SSF53613">
    <property type="entry name" value="Ribokinase-like"/>
    <property type="match status" value="1"/>
</dbReference>
<evidence type="ECO:0000256" key="7">
    <source>
        <dbReference type="ARBA" id="ARBA00022723"/>
    </source>
</evidence>
<dbReference type="Pfam" id="PF02581">
    <property type="entry name" value="TMP-TENI"/>
    <property type="match status" value="1"/>
</dbReference>
<dbReference type="FunFam" id="3.40.1190.20:FF:000003">
    <property type="entry name" value="Phosphomethylpyrimidine kinase ThiD"/>
    <property type="match status" value="1"/>
</dbReference>
<evidence type="ECO:0000256" key="15">
    <source>
        <dbReference type="ARBA" id="ARBA00047334"/>
    </source>
</evidence>
<evidence type="ECO:0000256" key="13">
    <source>
        <dbReference type="ARBA" id="ARBA00023268"/>
    </source>
</evidence>
<evidence type="ECO:0000256" key="11">
    <source>
        <dbReference type="ARBA" id="ARBA00022842"/>
    </source>
</evidence>
<dbReference type="RefSeq" id="WP_091501712.1">
    <property type="nucleotide sequence ID" value="NZ_FOLI01000001.1"/>
</dbReference>
<evidence type="ECO:0000256" key="1">
    <source>
        <dbReference type="ARBA" id="ARBA00000151"/>
    </source>
</evidence>
<dbReference type="InterPro" id="IPR036206">
    <property type="entry name" value="ThiamineP_synth_sf"/>
</dbReference>
<comment type="function">
    <text evidence="18">Condenses 4-methyl-5-(beta-hydroxyethyl)thiazole monophosphate (THZ-P) and 2-methyl-4-amino-5-hydroxymethyl pyrimidine pyrophosphate (HMP-PP) to form thiamine monophosphate (TMP).</text>
</comment>
<dbReference type="STRING" id="283737.SAMN05660453_0518"/>
<dbReference type="NCBIfam" id="TIGR00693">
    <property type="entry name" value="thiE"/>
    <property type="match status" value="1"/>
</dbReference>
<comment type="cofactor">
    <cofactor evidence="18">
        <name>Mg(2+)</name>
        <dbReference type="ChEBI" id="CHEBI:18420"/>
    </cofactor>
    <text evidence="18">Binds 1 Mg(2+) ion per subunit.</text>
</comment>
<comment type="catalytic activity">
    <reaction evidence="17 18">
        <text>2-[(2R,5Z)-2-carboxy-4-methylthiazol-5(2H)-ylidene]ethyl phosphate + 4-amino-2-methyl-5-(diphosphooxymethyl)pyrimidine + 2 H(+) = thiamine phosphate + CO2 + diphosphate</text>
        <dbReference type="Rhea" id="RHEA:47844"/>
        <dbReference type="ChEBI" id="CHEBI:15378"/>
        <dbReference type="ChEBI" id="CHEBI:16526"/>
        <dbReference type="ChEBI" id="CHEBI:33019"/>
        <dbReference type="ChEBI" id="CHEBI:37575"/>
        <dbReference type="ChEBI" id="CHEBI:57841"/>
        <dbReference type="ChEBI" id="CHEBI:62899"/>
        <dbReference type="EC" id="2.5.1.3"/>
    </reaction>
</comment>
<keyword evidence="11 18" id="KW-0460">Magnesium</keyword>
<keyword evidence="22" id="KW-1185">Reference proteome</keyword>
<evidence type="ECO:0000256" key="3">
    <source>
        <dbReference type="ARBA" id="ARBA00004769"/>
    </source>
</evidence>
<reference evidence="22" key="1">
    <citation type="submission" date="2016-10" db="EMBL/GenBank/DDBJ databases">
        <authorList>
            <person name="Varghese N."/>
            <person name="Submissions S."/>
        </authorList>
    </citation>
    <scope>NUCLEOTIDE SEQUENCE [LARGE SCALE GENOMIC DNA]</scope>
    <source>
        <strain evidence="22">DSM 19113</strain>
    </source>
</reference>
<evidence type="ECO:0000256" key="8">
    <source>
        <dbReference type="ARBA" id="ARBA00022741"/>
    </source>
</evidence>
<name>A0A1I1ELS5_9LACO</name>
<feature type="domain" description="Pyridoxamine kinase/Phosphomethylpyrimidine kinase" evidence="20">
    <location>
        <begin position="40"/>
        <end position="284"/>
    </location>
</feature>
<evidence type="ECO:0000313" key="21">
    <source>
        <dbReference type="EMBL" id="SFB87592.1"/>
    </source>
</evidence>
<feature type="binding site" evidence="18">
    <location>
        <position position="392"/>
    </location>
    <ligand>
        <name>Mg(2+)</name>
        <dbReference type="ChEBI" id="CHEBI:18420"/>
    </ligand>
</feature>
<comment type="pathway">
    <text evidence="4 18">Cofactor biosynthesis; thiamine diphosphate biosynthesis; thiamine phosphate from 4-amino-2-methyl-5-diphosphomethylpyrimidine and 4-methyl-5-(2-phosphoethyl)-thiazole: step 1/1.</text>
</comment>
<comment type="catalytic activity">
    <reaction evidence="15 18">
        <text>4-methyl-5-(2-phosphooxyethyl)-thiazole + 4-amino-2-methyl-5-(diphosphooxymethyl)pyrimidine + H(+) = thiamine phosphate + diphosphate</text>
        <dbReference type="Rhea" id="RHEA:22328"/>
        <dbReference type="ChEBI" id="CHEBI:15378"/>
        <dbReference type="ChEBI" id="CHEBI:33019"/>
        <dbReference type="ChEBI" id="CHEBI:37575"/>
        <dbReference type="ChEBI" id="CHEBI:57841"/>
        <dbReference type="ChEBI" id="CHEBI:58296"/>
        <dbReference type="EC" id="2.5.1.3"/>
    </reaction>
</comment>
<feature type="binding site" evidence="18">
    <location>
        <begin position="438"/>
        <end position="440"/>
    </location>
    <ligand>
        <name>2-[(2R,5Z)-2-carboxy-4-methylthiazol-5(2H)-ylidene]ethyl phosphate</name>
        <dbReference type="ChEBI" id="CHEBI:62899"/>
    </ligand>
</feature>
<feature type="binding site" evidence="18">
    <location>
        <position position="373"/>
    </location>
    <ligand>
        <name>Mg(2+)</name>
        <dbReference type="ChEBI" id="CHEBI:18420"/>
    </ligand>
</feature>
<dbReference type="EC" id="2.5.1.3" evidence="18"/>
<protein>
    <recommendedName>
        <fullName evidence="18">Thiamine-phosphate synthase</fullName>
        <shortName evidence="18">TP synthase</shortName>
        <shortName evidence="18">TPS</shortName>
        <ecNumber evidence="18">2.5.1.3</ecNumber>
    </recommendedName>
    <alternativeName>
        <fullName evidence="18">Thiamine-phosphate pyrophosphorylase</fullName>
        <shortName evidence="18">TMP pyrophosphorylase</shortName>
        <shortName evidence="18">TMP-PPase</shortName>
    </alternativeName>
</protein>
<gene>
    <name evidence="18" type="primary">thiE</name>
    <name evidence="21" type="ORF">SAMN05660453_0518</name>
</gene>
<evidence type="ECO:0000256" key="17">
    <source>
        <dbReference type="ARBA" id="ARBA00047883"/>
    </source>
</evidence>
<dbReference type="GO" id="GO:0009228">
    <property type="term" value="P:thiamine biosynthetic process"/>
    <property type="evidence" value="ECO:0007669"/>
    <property type="project" value="UniProtKB-KW"/>
</dbReference>
<keyword evidence="9 21" id="KW-0418">Kinase</keyword>
<keyword evidence="6 18" id="KW-0808">Transferase</keyword>
<evidence type="ECO:0000256" key="9">
    <source>
        <dbReference type="ARBA" id="ARBA00022777"/>
    </source>
</evidence>
<comment type="pathway">
    <text evidence="14">Cofactor biosynthesis; thiamine diphosphate biosynthesis; 4-amino-2-methyl-5-diphosphomethylpyrimidine from 5-amino-1-(5-phospho-D-ribosyl)imidazole: step 2/3.</text>
</comment>
<dbReference type="InterPro" id="IPR013749">
    <property type="entry name" value="PM/HMP-P_kinase-1"/>
</dbReference>
<evidence type="ECO:0000313" key="22">
    <source>
        <dbReference type="Proteomes" id="UP000199376"/>
    </source>
</evidence>
<evidence type="ECO:0000256" key="4">
    <source>
        <dbReference type="ARBA" id="ARBA00005165"/>
    </source>
</evidence>
<dbReference type="UniPathway" id="UPA00060">
    <property type="reaction ID" value="UER00141"/>
</dbReference>
<dbReference type="Gene3D" id="3.20.20.70">
    <property type="entry name" value="Aldolase class I"/>
    <property type="match status" value="1"/>
</dbReference>
<dbReference type="InterPro" id="IPR034291">
    <property type="entry name" value="TMP_synthase"/>
</dbReference>
<dbReference type="GO" id="GO:0009229">
    <property type="term" value="P:thiamine diphosphate biosynthetic process"/>
    <property type="evidence" value="ECO:0007669"/>
    <property type="project" value="UniProtKB-UniRule"/>
</dbReference>
<dbReference type="CDD" id="cd00564">
    <property type="entry name" value="TMP_TenI"/>
    <property type="match status" value="1"/>
</dbReference>
<proteinExistence type="inferred from homology"/>
<dbReference type="Proteomes" id="UP000199376">
    <property type="component" value="Unassembled WGS sequence"/>
</dbReference>
<dbReference type="GO" id="GO:0005829">
    <property type="term" value="C:cytosol"/>
    <property type="evidence" value="ECO:0007669"/>
    <property type="project" value="TreeGrafter"/>
</dbReference>
<dbReference type="Pfam" id="PF08543">
    <property type="entry name" value="Phos_pyr_kin"/>
    <property type="match status" value="1"/>
</dbReference>
<comment type="similarity">
    <text evidence="5">Belongs to the ThiD family.</text>
</comment>
<dbReference type="InterPro" id="IPR029056">
    <property type="entry name" value="Ribokinase-like"/>
</dbReference>
<evidence type="ECO:0000256" key="18">
    <source>
        <dbReference type="HAMAP-Rule" id="MF_00097"/>
    </source>
</evidence>
<dbReference type="GO" id="GO:0008972">
    <property type="term" value="F:phosphomethylpyrimidine kinase activity"/>
    <property type="evidence" value="ECO:0007669"/>
    <property type="project" value="UniProtKB-EC"/>
</dbReference>
<organism evidence="21 22">
    <name type="scientific">Fructobacillus durionis</name>
    <dbReference type="NCBI Taxonomy" id="283737"/>
    <lineage>
        <taxon>Bacteria</taxon>
        <taxon>Bacillati</taxon>
        <taxon>Bacillota</taxon>
        <taxon>Bacilli</taxon>
        <taxon>Lactobacillales</taxon>
        <taxon>Lactobacillaceae</taxon>
        <taxon>Fructobacillus</taxon>
    </lineage>
</organism>
<comment type="catalytic activity">
    <reaction evidence="2">
        <text>4-amino-2-methyl-5-(phosphooxymethyl)pyrimidine + ATP = 4-amino-2-methyl-5-(diphosphooxymethyl)pyrimidine + ADP</text>
        <dbReference type="Rhea" id="RHEA:19893"/>
        <dbReference type="ChEBI" id="CHEBI:30616"/>
        <dbReference type="ChEBI" id="CHEBI:57841"/>
        <dbReference type="ChEBI" id="CHEBI:58354"/>
        <dbReference type="ChEBI" id="CHEBI:456216"/>
        <dbReference type="EC" id="2.7.4.7"/>
    </reaction>
</comment>
<evidence type="ECO:0000256" key="16">
    <source>
        <dbReference type="ARBA" id="ARBA00047851"/>
    </source>
</evidence>
<dbReference type="Gene3D" id="3.40.1190.20">
    <property type="match status" value="1"/>
</dbReference>
<dbReference type="InterPro" id="IPR022998">
    <property type="entry name" value="ThiamineP_synth_TenI"/>
</dbReference>
<keyword evidence="13" id="KW-0511">Multifunctional enzyme</keyword>
<comment type="similarity">
    <text evidence="18">Belongs to the thiamine-phosphate synthase family.</text>
</comment>
<feature type="binding site" evidence="18">
    <location>
        <position position="372"/>
    </location>
    <ligand>
        <name>4-amino-2-methyl-5-(diphosphooxymethyl)pyrimidine</name>
        <dbReference type="ChEBI" id="CHEBI:57841"/>
    </ligand>
</feature>
<dbReference type="GO" id="GO:0008902">
    <property type="term" value="F:hydroxymethylpyrimidine kinase activity"/>
    <property type="evidence" value="ECO:0007669"/>
    <property type="project" value="UniProtKB-EC"/>
</dbReference>
<dbReference type="CDD" id="cd01169">
    <property type="entry name" value="HMPP_kinase"/>
    <property type="match status" value="1"/>
</dbReference>
<dbReference type="InterPro" id="IPR013785">
    <property type="entry name" value="Aldolase_TIM"/>
</dbReference>
<evidence type="ECO:0000256" key="14">
    <source>
        <dbReference type="ARBA" id="ARBA00037917"/>
    </source>
</evidence>
<comment type="pathway">
    <text evidence="3">Cofactor biosynthesis; thiamine diphosphate biosynthesis; 4-amino-2-methyl-5-diphosphomethylpyrimidine from 5-amino-1-(5-phospho-D-ribosyl)imidazole: step 3/3.</text>
</comment>